<feature type="region of interest" description="Disordered" evidence="1">
    <location>
        <begin position="224"/>
        <end position="268"/>
    </location>
</feature>
<accession>A0ABR0TQ87</accession>
<feature type="compositionally biased region" description="Polar residues" evidence="1">
    <location>
        <begin position="1070"/>
        <end position="1080"/>
    </location>
</feature>
<organism evidence="3 4">
    <name type="scientific">Aureobasidium pullulans</name>
    <name type="common">Black yeast</name>
    <name type="synonym">Pullularia pullulans</name>
    <dbReference type="NCBI Taxonomy" id="5580"/>
    <lineage>
        <taxon>Eukaryota</taxon>
        <taxon>Fungi</taxon>
        <taxon>Dikarya</taxon>
        <taxon>Ascomycota</taxon>
        <taxon>Pezizomycotina</taxon>
        <taxon>Dothideomycetes</taxon>
        <taxon>Dothideomycetidae</taxon>
        <taxon>Dothideales</taxon>
        <taxon>Saccotheciaceae</taxon>
        <taxon>Aureobasidium</taxon>
    </lineage>
</organism>
<proteinExistence type="predicted"/>
<feature type="region of interest" description="Disordered" evidence="1">
    <location>
        <begin position="1064"/>
        <end position="1087"/>
    </location>
</feature>
<sequence>MHRFSRSRGESQEPERDEAPVPSARSLSLLFPPRESYDRANKNTKTSQATPIEPLYDQDTSITFPLSLDDEPRIIIAQDDTGVSIDRLLFDSQWSRMSNRDTSDELNSQSKSFSLRPSSSAGPQSPTSSGFLRTQHSRGHRSTSSVVPERNGSPPTRPSMPRLDSTFVPSTQYRRTPTPASLADTRKDINTPIENTAEEMDSWLDCMFGKAPMRYKGPVTKLHHVQRQPPDDNQDLRPRSSPRPGFGSYSAKESSPLRPSTRGSSKPRKDALLMCTTFAVNIHDEDLPEQLQQPTSVYGARQSCTRKKRFSTPMFGVAILLPLARSGTPSERNVLQSHVLEQDDPLQNILEDWHIYARALDALRTTALMQIQQRLRMKAEALARSKVAVSPTVPRLVKLEPSAFEHTPQIIEMSSAVVDRISRSYQVLQAGPQRDWSIWRDELRDYTRVSQDADSKRGFFNLHKINFMQAALTAALSVDLGWLNIFAPPQHHARLRDERQKTQTTFDVAQNRTVIVSMDQNKARNLVFIFAKLFPCPASEAQFKGVRRSSSSSLTSYNNKPVSALTQGLKSAEHVPNHNLTIDSAKAQSNGHITNGAPRTPTILEPLIHASPSTSPAKSISLNNSATSMRKSSIVNTSGKIDILAKATMAVPISAPTSSRNTPSGSPETRPSSSLNAQGDLMRHLQRAGSTTTSNGSTDNTSLWNSLRSSTWSLRPRRESSLTERSDSFASSGQREQPASILKTSKSFAARQSSNKLVRMVEEAHGMDESDHSQQASRRKKNLSHVSPITMAHRTSALQFDPPASDYAGIAYTYNQDEGIVDVDFPGCTSAPSTTRNLSPKVSRFKVPGGRGHFPLHKAVTQETSEAKKVHDSRGLARYDRIAGYLGKFHPDFALQATRPYAELVSEIKCAMRAEPSPMVEPSENLRVFSQETWIDVCSTVIMDAEAMTVRRLTLRRRVRYKLIVPDDSPSLPRHVASTNGRKQSTCSSNGSGSDQDTQIKVIKSDDMDSIKRTYKRNDNGQKTGFRDKRIVKTDLPNGGESALNNHVAGRHSVDALDKVLSGNAETDADSSSPQSSRTNGGRVDSPMIVKDQSPLLDHRPSTTIVVGEDLSAFIDHRKTSSLPAKEASAMVTATKRVPIHNKEGKISGWKEVSTNKPDEPGVNDLPTSFVEKRRDKAAAVVECQTLAEKFDEETISKPDHAVVTLLQQMLATSETRSRVHSRTNSVHSRAPSRSGSISGSGLTELQYESKKIIEDALEGLVSAVALDKYTPNNASSGGLFSFARSAMSTPEPSILRQSISRWIYGDA</sequence>
<feature type="compositionally biased region" description="Basic and acidic residues" evidence="1">
    <location>
        <begin position="7"/>
        <end position="19"/>
    </location>
</feature>
<comment type="caution">
    <text evidence="3">The sequence shown here is derived from an EMBL/GenBank/DDBJ whole genome shotgun (WGS) entry which is preliminary data.</text>
</comment>
<dbReference type="PANTHER" id="PTHR21634:SF9">
    <property type="entry name" value="RE13835P"/>
    <property type="match status" value="1"/>
</dbReference>
<feature type="compositionally biased region" description="Polar residues" evidence="1">
    <location>
        <begin position="728"/>
        <end position="756"/>
    </location>
</feature>
<feature type="region of interest" description="Disordered" evidence="1">
    <location>
        <begin position="709"/>
        <end position="784"/>
    </location>
</feature>
<feature type="region of interest" description="Disordered" evidence="1">
    <location>
        <begin position="1"/>
        <end position="58"/>
    </location>
</feature>
<feature type="compositionally biased region" description="Polar residues" evidence="1">
    <location>
        <begin position="977"/>
        <end position="999"/>
    </location>
</feature>
<feature type="region of interest" description="Disordered" evidence="1">
    <location>
        <begin position="654"/>
        <end position="676"/>
    </location>
</feature>
<evidence type="ECO:0000259" key="2">
    <source>
        <dbReference type="Pfam" id="PF14636"/>
    </source>
</evidence>
<evidence type="ECO:0000256" key="1">
    <source>
        <dbReference type="SAM" id="MobiDB-lite"/>
    </source>
</evidence>
<feature type="compositionally biased region" description="Basic and acidic residues" evidence="1">
    <location>
        <begin position="759"/>
        <end position="772"/>
    </location>
</feature>
<dbReference type="Pfam" id="PF14636">
    <property type="entry name" value="FNIP_N"/>
    <property type="match status" value="1"/>
</dbReference>
<feature type="region of interest" description="Disordered" evidence="1">
    <location>
        <begin position="970"/>
        <end position="1048"/>
    </location>
</feature>
<feature type="region of interest" description="Disordered" evidence="1">
    <location>
        <begin position="1215"/>
        <end position="1241"/>
    </location>
</feature>
<dbReference type="Proteomes" id="UP001341245">
    <property type="component" value="Unassembled WGS sequence"/>
</dbReference>
<feature type="compositionally biased region" description="Polar residues" evidence="1">
    <location>
        <begin position="105"/>
        <end position="116"/>
    </location>
</feature>
<feature type="compositionally biased region" description="Basic and acidic residues" evidence="1">
    <location>
        <begin position="1003"/>
        <end position="1033"/>
    </location>
</feature>
<dbReference type="EMBL" id="JASGXD010000004">
    <property type="protein sequence ID" value="KAK6006429.1"/>
    <property type="molecule type" value="Genomic_DNA"/>
</dbReference>
<name>A0ABR0TQ87_AURPU</name>
<feature type="compositionally biased region" description="Polar residues" evidence="1">
    <location>
        <begin position="167"/>
        <end position="179"/>
    </location>
</feature>
<feature type="compositionally biased region" description="Low complexity" evidence="1">
    <location>
        <begin position="117"/>
        <end position="129"/>
    </location>
</feature>
<feature type="compositionally biased region" description="Polar residues" evidence="1">
    <location>
        <begin position="1223"/>
        <end position="1241"/>
    </location>
</feature>
<gene>
    <name evidence="3" type="ORF">QM012_006839</name>
</gene>
<feature type="domain" description="Folliculin-interacting protein N-terminal" evidence="2">
    <location>
        <begin position="73"/>
        <end position="228"/>
    </location>
</feature>
<feature type="compositionally biased region" description="Basic and acidic residues" evidence="1">
    <location>
        <begin position="716"/>
        <end position="727"/>
    </location>
</feature>
<evidence type="ECO:0000313" key="3">
    <source>
        <dbReference type="EMBL" id="KAK6006429.1"/>
    </source>
</evidence>
<reference evidence="3 4" key="1">
    <citation type="submission" date="2023-11" db="EMBL/GenBank/DDBJ databases">
        <title>Draft genome sequence and annotation of the polyextremotolerant black yeast-like fungus Aureobasidium pullulans NRRL 62042.</title>
        <authorList>
            <person name="Dielentheis-Frenken M.R.E."/>
            <person name="Wibberg D."/>
            <person name="Blank L.M."/>
            <person name="Tiso T."/>
        </authorList>
    </citation>
    <scope>NUCLEOTIDE SEQUENCE [LARGE SCALE GENOMIC DNA]</scope>
    <source>
        <strain evidence="3 4">NRRL 62042</strain>
    </source>
</reference>
<protein>
    <recommendedName>
        <fullName evidence="2">Folliculin-interacting protein N-terminal domain-containing protein</fullName>
    </recommendedName>
</protein>
<dbReference type="InterPro" id="IPR028084">
    <property type="entry name" value="FNIP_N_dom"/>
</dbReference>
<dbReference type="PANTHER" id="PTHR21634">
    <property type="entry name" value="RE13835P"/>
    <property type="match status" value="1"/>
</dbReference>
<feature type="region of interest" description="Disordered" evidence="1">
    <location>
        <begin position="98"/>
        <end position="194"/>
    </location>
</feature>
<feature type="compositionally biased region" description="Polar residues" evidence="1">
    <location>
        <begin position="251"/>
        <end position="264"/>
    </location>
</feature>
<keyword evidence="4" id="KW-1185">Reference proteome</keyword>
<feature type="compositionally biased region" description="Polar residues" evidence="1">
    <location>
        <begin position="655"/>
        <end position="676"/>
    </location>
</feature>
<evidence type="ECO:0000313" key="4">
    <source>
        <dbReference type="Proteomes" id="UP001341245"/>
    </source>
</evidence>